<feature type="domain" description="PTS EIIC type-1" evidence="14">
    <location>
        <begin position="106"/>
        <end position="471"/>
    </location>
</feature>
<evidence type="ECO:0000256" key="6">
    <source>
        <dbReference type="ARBA" id="ARBA00022683"/>
    </source>
</evidence>
<evidence type="ECO:0000256" key="11">
    <source>
        <dbReference type="PROSITE-ProRule" id="PRU00421"/>
    </source>
</evidence>
<name>E7G9Z1_9FIRM</name>
<comment type="caution">
    <text evidence="15">The sequence shown here is derived from an EMBL/GenBank/DDBJ whole genome shotgun (WGS) entry which is preliminary data.</text>
</comment>
<dbReference type="GO" id="GO:0005886">
    <property type="term" value="C:plasma membrane"/>
    <property type="evidence" value="ECO:0007669"/>
    <property type="project" value="UniProtKB-SubCell"/>
</dbReference>
<evidence type="ECO:0000259" key="13">
    <source>
        <dbReference type="PROSITE" id="PS51098"/>
    </source>
</evidence>
<keyword evidence="4" id="KW-0762">Sugar transport</keyword>
<comment type="subcellular location">
    <subcellularLocation>
        <location evidence="1">Cell membrane</location>
        <topology evidence="1">Multi-pass membrane protein</topology>
    </subcellularLocation>
</comment>
<dbReference type="GO" id="GO:0015771">
    <property type="term" value="P:trehalose transport"/>
    <property type="evidence" value="ECO:0007669"/>
    <property type="project" value="TreeGrafter"/>
</dbReference>
<feature type="transmembrane region" description="Helical" evidence="12">
    <location>
        <begin position="285"/>
        <end position="302"/>
    </location>
</feature>
<dbReference type="OrthoDB" id="92465at2"/>
<dbReference type="RefSeq" id="WP_008788689.1">
    <property type="nucleotide sequence ID" value="NZ_AKCB01000003.1"/>
</dbReference>
<dbReference type="GO" id="GO:0009401">
    <property type="term" value="P:phosphoenolpyruvate-dependent sugar phosphotransferase system"/>
    <property type="evidence" value="ECO:0007669"/>
    <property type="project" value="UniProtKB-KW"/>
</dbReference>
<evidence type="ECO:0000259" key="14">
    <source>
        <dbReference type="PROSITE" id="PS51103"/>
    </source>
</evidence>
<dbReference type="STRING" id="100884.GCA_000269565_03427"/>
<gene>
    <name evidence="15" type="ORF">HMPREF9488_01581</name>
</gene>
<dbReference type="PROSITE" id="PS51103">
    <property type="entry name" value="PTS_EIIC_TYPE_1"/>
    <property type="match status" value="1"/>
</dbReference>
<feature type="transmembrane region" description="Helical" evidence="12">
    <location>
        <begin position="209"/>
        <end position="234"/>
    </location>
</feature>
<dbReference type="HOGENOM" id="CLU_012312_2_0_9"/>
<dbReference type="AlphaFoldDB" id="E7G9Z1"/>
<dbReference type="PANTHER" id="PTHR30175:SF1">
    <property type="entry name" value="PTS SYSTEM ARBUTIN-, CELLOBIOSE-, AND SALICIN-SPECIFIC EIIBC COMPONENT-RELATED"/>
    <property type="match status" value="1"/>
</dbReference>
<feature type="transmembrane region" description="Helical" evidence="12">
    <location>
        <begin position="434"/>
        <end position="457"/>
    </location>
</feature>
<dbReference type="PROSITE" id="PS01035">
    <property type="entry name" value="PTS_EIIB_TYPE_1_CYS"/>
    <property type="match status" value="1"/>
</dbReference>
<feature type="transmembrane region" description="Helical" evidence="12">
    <location>
        <begin position="398"/>
        <end position="422"/>
    </location>
</feature>
<evidence type="ECO:0000313" key="15">
    <source>
        <dbReference type="EMBL" id="EFW04999.1"/>
    </source>
</evidence>
<dbReference type="GeneID" id="78231184"/>
<evidence type="ECO:0000256" key="4">
    <source>
        <dbReference type="ARBA" id="ARBA00022597"/>
    </source>
</evidence>
<keyword evidence="3" id="KW-1003">Cell membrane</keyword>
<keyword evidence="7 12" id="KW-0812">Transmembrane</keyword>
<organism evidence="15 16">
    <name type="scientific">Coprobacillus cateniformis</name>
    <dbReference type="NCBI Taxonomy" id="100884"/>
    <lineage>
        <taxon>Bacteria</taxon>
        <taxon>Bacillati</taxon>
        <taxon>Bacillota</taxon>
        <taxon>Erysipelotrichia</taxon>
        <taxon>Erysipelotrichales</taxon>
        <taxon>Coprobacillaceae</taxon>
        <taxon>Coprobacillus</taxon>
    </lineage>
</organism>
<evidence type="ECO:0000256" key="1">
    <source>
        <dbReference type="ARBA" id="ARBA00004651"/>
    </source>
</evidence>
<evidence type="ECO:0000256" key="5">
    <source>
        <dbReference type="ARBA" id="ARBA00022679"/>
    </source>
</evidence>
<evidence type="ECO:0000256" key="8">
    <source>
        <dbReference type="ARBA" id="ARBA00022777"/>
    </source>
</evidence>
<dbReference type="FunFam" id="3.30.1360.60:FF:000001">
    <property type="entry name" value="PTS system glucose-specific IIBC component PtsG"/>
    <property type="match status" value="1"/>
</dbReference>
<dbReference type="InterPro" id="IPR036878">
    <property type="entry name" value="Glu_permease_IIB"/>
</dbReference>
<dbReference type="Gene3D" id="3.30.1360.60">
    <property type="entry name" value="Glucose permease domain IIB"/>
    <property type="match status" value="1"/>
</dbReference>
<accession>E7G9Z1</accession>
<dbReference type="eggNOG" id="COG1263">
    <property type="taxonomic scope" value="Bacteria"/>
</dbReference>
<dbReference type="GO" id="GO:0016301">
    <property type="term" value="F:kinase activity"/>
    <property type="evidence" value="ECO:0007669"/>
    <property type="project" value="UniProtKB-KW"/>
</dbReference>
<feature type="transmembrane region" description="Helical" evidence="12">
    <location>
        <begin position="255"/>
        <end position="279"/>
    </location>
</feature>
<dbReference type="Pfam" id="PF00367">
    <property type="entry name" value="PTS_EIIB"/>
    <property type="match status" value="1"/>
</dbReference>
<feature type="transmembrane region" description="Helical" evidence="12">
    <location>
        <begin position="153"/>
        <end position="174"/>
    </location>
</feature>
<evidence type="ECO:0000256" key="9">
    <source>
        <dbReference type="ARBA" id="ARBA00022989"/>
    </source>
</evidence>
<evidence type="ECO:0000256" key="2">
    <source>
        <dbReference type="ARBA" id="ARBA00022448"/>
    </source>
</evidence>
<feature type="transmembrane region" description="Helical" evidence="12">
    <location>
        <begin position="186"/>
        <end position="203"/>
    </location>
</feature>
<dbReference type="GO" id="GO:0090589">
    <property type="term" value="F:protein-phosphocysteine-trehalose phosphotransferase system transporter activity"/>
    <property type="evidence" value="ECO:0007669"/>
    <property type="project" value="TreeGrafter"/>
</dbReference>
<dbReference type="SUPFAM" id="SSF55604">
    <property type="entry name" value="Glucose permease domain IIB"/>
    <property type="match status" value="1"/>
</dbReference>
<dbReference type="InterPro" id="IPR001996">
    <property type="entry name" value="PTS_IIB_1"/>
</dbReference>
<dbReference type="eggNOG" id="COG1264">
    <property type="taxonomic scope" value="Bacteria"/>
</dbReference>
<reference evidence="15 16" key="1">
    <citation type="submission" date="2010-12" db="EMBL/GenBank/DDBJ databases">
        <title>The Genome Sequence of Coprobacillus sp. strain 29_1.</title>
        <authorList>
            <consortium name="The Broad Institute Genome Sequencing Platform"/>
            <person name="Earl A."/>
            <person name="Ward D."/>
            <person name="Feldgarden M."/>
            <person name="Gevers D."/>
            <person name="Daigneault M."/>
            <person name="Sibley C.D."/>
            <person name="White A."/>
            <person name="Strauss J."/>
            <person name="Allen-Vercoe E."/>
            <person name="Young S.K."/>
            <person name="Zeng Q."/>
            <person name="Gargeya S."/>
            <person name="Fitzgerald M."/>
            <person name="Haas B."/>
            <person name="Abouelleil A."/>
            <person name="Alvarado L."/>
            <person name="Arachchi H.M."/>
            <person name="Berlin A."/>
            <person name="Brown A."/>
            <person name="Chapman S.B."/>
            <person name="Chen Z."/>
            <person name="Dunbar C."/>
            <person name="Freedman E."/>
            <person name="Gearin G."/>
            <person name="Gellesch M."/>
            <person name="Goldberg J."/>
            <person name="Griggs A."/>
            <person name="Gujja S."/>
            <person name="Heilman E."/>
            <person name="Heiman D."/>
            <person name="Howarth C."/>
            <person name="Larson L."/>
            <person name="Lui A."/>
            <person name="MacDonald P.J.P."/>
            <person name="Mehta T."/>
            <person name="Montmayeur A."/>
            <person name="Murphy C."/>
            <person name="Neiman D."/>
            <person name="Pearson M."/>
            <person name="Priest M."/>
            <person name="Roberts A."/>
            <person name="Saif S."/>
            <person name="Shea T."/>
            <person name="Shenoy N."/>
            <person name="Sisk P."/>
            <person name="Stolte C."/>
            <person name="Sykes S."/>
            <person name="White J."/>
            <person name="Yandava C."/>
            <person name="Nusbaum C."/>
            <person name="Birren B."/>
        </authorList>
    </citation>
    <scope>NUCLEOTIDE SEQUENCE [LARGE SCALE GENOMIC DNA]</scope>
    <source>
        <strain evidence="15 16">29_1</strain>
    </source>
</reference>
<feature type="active site" description="Phosphocysteine intermediate; for EIIB activity" evidence="11">
    <location>
        <position position="27"/>
    </location>
</feature>
<dbReference type="Proteomes" id="UP000003157">
    <property type="component" value="Unassembled WGS sequence"/>
</dbReference>
<dbReference type="GO" id="GO:0008982">
    <property type="term" value="F:protein-N(PI)-phosphohistidine-sugar phosphotransferase activity"/>
    <property type="evidence" value="ECO:0007669"/>
    <property type="project" value="InterPro"/>
</dbReference>
<evidence type="ECO:0000256" key="10">
    <source>
        <dbReference type="ARBA" id="ARBA00023136"/>
    </source>
</evidence>
<sequence length="479" mass="52644">MKDIQKSLEEIIHYVGGIGNIANATHCMTRLRLVLKDESLEEKEKLEEVEGVIKVVHAGGQVQIVIGQQVGKVYDELCMIGSFEKSHFIDEEEQEERKKEKLTIKSVANSIMSTLSGCIIPTLPIMIVAGIFKMLVILFGPKQLGWLADGSDLIVLFEMVGNAGYYFLPFYAAYSSAVKFKVSPMMALLFSGIMLSPNMLGIVEAQKAFTVFGIPMHLTSYIQAVIPIIIIVWIMSYVERFLKKHIPDMLRTVGIPVLTITIMLPIGLCILGPACYIVMSLVADGLLWLTANFGLLAAILVAPLWPFVILFGMHVPILTALLPAQMEIGYDMIVYPAMIVGTFTYMGLFLAYALRAKGAKKKSLGWSCFTTMTLANISEPGLYGIVLSDRKALLYSMIGNMCGALTCYLLSAKVYIFAGVGFPFLNPLRFGEDIVQGTIGCIVGLVVTFAIGMIFGFQGEDKLQIGKKKLKIGKKEVNI</sequence>
<evidence type="ECO:0000256" key="12">
    <source>
        <dbReference type="SAM" id="Phobius"/>
    </source>
</evidence>
<keyword evidence="5" id="KW-0808">Transferase</keyword>
<evidence type="ECO:0000256" key="7">
    <source>
        <dbReference type="ARBA" id="ARBA00022692"/>
    </source>
</evidence>
<dbReference type="CDD" id="cd00212">
    <property type="entry name" value="PTS_IIB_glc"/>
    <property type="match status" value="1"/>
</dbReference>
<protein>
    <submittedName>
        <fullName evidence="15">Uncharacterized protein</fullName>
    </submittedName>
</protein>
<dbReference type="InterPro" id="IPR050558">
    <property type="entry name" value="PTS_Sugar-Specific_Components"/>
</dbReference>
<keyword evidence="6" id="KW-0598">Phosphotransferase system</keyword>
<dbReference type="Pfam" id="PF02378">
    <property type="entry name" value="PTS_EIIC"/>
    <property type="match status" value="1"/>
</dbReference>
<dbReference type="EMBL" id="ADKX01000030">
    <property type="protein sequence ID" value="EFW04999.1"/>
    <property type="molecule type" value="Genomic_DNA"/>
</dbReference>
<keyword evidence="2" id="KW-0813">Transport</keyword>
<dbReference type="PROSITE" id="PS51098">
    <property type="entry name" value="PTS_EIIB_TYPE_1"/>
    <property type="match status" value="1"/>
</dbReference>
<keyword evidence="10 12" id="KW-0472">Membrane</keyword>
<dbReference type="PANTHER" id="PTHR30175">
    <property type="entry name" value="PHOSPHOTRANSFERASE SYSTEM TRANSPORT PROTEIN"/>
    <property type="match status" value="1"/>
</dbReference>
<evidence type="ECO:0000256" key="3">
    <source>
        <dbReference type="ARBA" id="ARBA00022475"/>
    </source>
</evidence>
<proteinExistence type="predicted"/>
<evidence type="ECO:0000313" key="16">
    <source>
        <dbReference type="Proteomes" id="UP000003157"/>
    </source>
</evidence>
<keyword evidence="8" id="KW-0418">Kinase</keyword>
<keyword evidence="9 12" id="KW-1133">Transmembrane helix</keyword>
<keyword evidence="16" id="KW-1185">Reference proteome</keyword>
<dbReference type="InterPro" id="IPR013013">
    <property type="entry name" value="PTS_EIIC_1"/>
</dbReference>
<feature type="transmembrane region" description="Helical" evidence="12">
    <location>
        <begin position="332"/>
        <end position="354"/>
    </location>
</feature>
<dbReference type="InterPro" id="IPR018113">
    <property type="entry name" value="PTrfase_EIIB_Cys"/>
</dbReference>
<feature type="domain" description="PTS EIIB type-1" evidence="13">
    <location>
        <begin position="5"/>
        <end position="87"/>
    </location>
</feature>
<dbReference type="InterPro" id="IPR003352">
    <property type="entry name" value="PTS_EIIC"/>
</dbReference>
<feature type="transmembrane region" description="Helical" evidence="12">
    <location>
        <begin position="107"/>
        <end position="133"/>
    </location>
</feature>